<evidence type="ECO:0000313" key="1">
    <source>
        <dbReference type="EMBL" id="MBK1871319.1"/>
    </source>
</evidence>
<comment type="caution">
    <text evidence="1">The sequence shown here is derived from an EMBL/GenBank/DDBJ whole genome shotgun (WGS) entry which is preliminary data.</text>
</comment>
<accession>A0ACC5RF30</accession>
<keyword evidence="2" id="KW-1185">Reference proteome</keyword>
<gene>
    <name evidence="1" type="ORF">JHL16_33440</name>
</gene>
<dbReference type="Proteomes" id="UP000616151">
    <property type="component" value="Unassembled WGS sequence"/>
</dbReference>
<reference evidence="1" key="1">
    <citation type="submission" date="2021-01" db="EMBL/GenBank/DDBJ databases">
        <authorList>
            <person name="Sun Q."/>
        </authorList>
    </citation>
    <scope>NUCLEOTIDE SEQUENCE</scope>
    <source>
        <strain evidence="1">YIM B02566</strain>
    </source>
</reference>
<name>A0ACC5RF30_9HYPH</name>
<organism evidence="1 2">
    <name type="scientific">Taklimakanibacter albus</name>
    <dbReference type="NCBI Taxonomy" id="2800327"/>
    <lineage>
        <taxon>Bacteria</taxon>
        <taxon>Pseudomonadati</taxon>
        <taxon>Pseudomonadota</taxon>
        <taxon>Alphaproteobacteria</taxon>
        <taxon>Hyphomicrobiales</taxon>
        <taxon>Aestuariivirgaceae</taxon>
        <taxon>Taklimakanibacter</taxon>
    </lineage>
</organism>
<protein>
    <submittedName>
        <fullName evidence="1">VWA domain-containing protein</fullName>
    </submittedName>
</protein>
<proteinExistence type="predicted"/>
<dbReference type="EMBL" id="JAENHL010000008">
    <property type="protein sequence ID" value="MBK1871319.1"/>
    <property type="molecule type" value="Genomic_DNA"/>
</dbReference>
<evidence type="ECO:0000313" key="2">
    <source>
        <dbReference type="Proteomes" id="UP000616151"/>
    </source>
</evidence>
<sequence length="367" mass="40448">MKLPRAAALLVDFTQVLRRHDFSLSHEQVVMFLGAVRLLGPRSIDSIRQAALATLAPPVDRLPEFDALFRAFFFEEGDAVVAARSLPEQDAPVRDKGIQPDKPPEAGDESRSGKAATPTEMLNLRRFDAREENAAIARLNKMAPRALPRRRSFRKVVSKDGEGIDLRRSLRRIVEHDGDVIAVMRSRRKTTIRPIVLLIDISGSMKAHTADYLLYAHALTTLAGKVETFTFGTRLTRITGALRQRRREIALAQASALVGDWDGGTRIGPALQSFLANPRYAALLRGAVVLVLSDGLERGDPAPMREAVARISWRAFHLAWLTPLAADPRFRPETAALKGILDYLDRLGNGGSIASLIDNTLKIGSRS</sequence>